<sequence>MTKERGEEGGVENPKTGKTKQTDVSRKQNRERKLGRKKIIVVLKESVKEVKKISTDTLRELPSGYVIAVASVLSTCISSPSGNSSCHWPFPIGSVVLD</sequence>
<organism evidence="2 3">
    <name type="scientific">Nephila pilipes</name>
    <name type="common">Giant wood spider</name>
    <name type="synonym">Nephila maculata</name>
    <dbReference type="NCBI Taxonomy" id="299642"/>
    <lineage>
        <taxon>Eukaryota</taxon>
        <taxon>Metazoa</taxon>
        <taxon>Ecdysozoa</taxon>
        <taxon>Arthropoda</taxon>
        <taxon>Chelicerata</taxon>
        <taxon>Arachnida</taxon>
        <taxon>Araneae</taxon>
        <taxon>Araneomorphae</taxon>
        <taxon>Entelegynae</taxon>
        <taxon>Araneoidea</taxon>
        <taxon>Nephilidae</taxon>
        <taxon>Nephila</taxon>
    </lineage>
</organism>
<accession>A0A8X6QSX2</accession>
<dbReference type="EMBL" id="BMAW01131102">
    <property type="protein sequence ID" value="GFU37837.1"/>
    <property type="molecule type" value="Genomic_DNA"/>
</dbReference>
<name>A0A8X6QSX2_NEPPI</name>
<reference evidence="2" key="1">
    <citation type="submission" date="2020-08" db="EMBL/GenBank/DDBJ databases">
        <title>Multicomponent nature underlies the extraordinary mechanical properties of spider dragline silk.</title>
        <authorList>
            <person name="Kono N."/>
            <person name="Nakamura H."/>
            <person name="Mori M."/>
            <person name="Yoshida Y."/>
            <person name="Ohtoshi R."/>
            <person name="Malay A.D."/>
            <person name="Moran D.A.P."/>
            <person name="Tomita M."/>
            <person name="Numata K."/>
            <person name="Arakawa K."/>
        </authorList>
    </citation>
    <scope>NUCLEOTIDE SEQUENCE</scope>
</reference>
<proteinExistence type="predicted"/>
<feature type="region of interest" description="Disordered" evidence="1">
    <location>
        <begin position="1"/>
        <end position="31"/>
    </location>
</feature>
<evidence type="ECO:0000313" key="2">
    <source>
        <dbReference type="EMBL" id="GFU37837.1"/>
    </source>
</evidence>
<feature type="compositionally biased region" description="Basic and acidic residues" evidence="1">
    <location>
        <begin position="20"/>
        <end position="31"/>
    </location>
</feature>
<dbReference type="AlphaFoldDB" id="A0A8X6QSX2"/>
<gene>
    <name evidence="2" type="ORF">NPIL_457431</name>
</gene>
<dbReference type="Proteomes" id="UP000887013">
    <property type="component" value="Unassembled WGS sequence"/>
</dbReference>
<protein>
    <submittedName>
        <fullName evidence="2">Uncharacterized protein</fullName>
    </submittedName>
</protein>
<keyword evidence="3" id="KW-1185">Reference proteome</keyword>
<comment type="caution">
    <text evidence="2">The sequence shown here is derived from an EMBL/GenBank/DDBJ whole genome shotgun (WGS) entry which is preliminary data.</text>
</comment>
<evidence type="ECO:0000313" key="3">
    <source>
        <dbReference type="Proteomes" id="UP000887013"/>
    </source>
</evidence>
<evidence type="ECO:0000256" key="1">
    <source>
        <dbReference type="SAM" id="MobiDB-lite"/>
    </source>
</evidence>